<organism evidence="1">
    <name type="scientific">Panstrongylus lignarius</name>
    <dbReference type="NCBI Taxonomy" id="156445"/>
    <lineage>
        <taxon>Eukaryota</taxon>
        <taxon>Metazoa</taxon>
        <taxon>Ecdysozoa</taxon>
        <taxon>Arthropoda</taxon>
        <taxon>Hexapoda</taxon>
        <taxon>Insecta</taxon>
        <taxon>Pterygota</taxon>
        <taxon>Neoptera</taxon>
        <taxon>Paraneoptera</taxon>
        <taxon>Hemiptera</taxon>
        <taxon>Heteroptera</taxon>
        <taxon>Panheteroptera</taxon>
        <taxon>Cimicomorpha</taxon>
        <taxon>Reduviidae</taxon>
        <taxon>Triatominae</taxon>
        <taxon>Panstrongylus</taxon>
    </lineage>
</organism>
<accession>A0A224Y3L3</accession>
<name>A0A224Y3L3_9HEMI</name>
<dbReference type="EMBL" id="GFTR01001173">
    <property type="protein sequence ID" value="JAW15253.1"/>
    <property type="molecule type" value="Transcribed_RNA"/>
</dbReference>
<reference evidence="1" key="1">
    <citation type="journal article" date="2018" name="PLoS Negl. Trop. Dis.">
        <title>An insight into the salivary gland and fat body transcriptome of Panstrongylus lignarius (Hemiptera: Heteroptera), the main vector of Chagas disease in Peru.</title>
        <authorList>
            <person name="Nevoa J.C."/>
            <person name="Mendes M.T."/>
            <person name="da Silva M.V."/>
            <person name="Soares S.C."/>
            <person name="Oliveira C.J.F."/>
            <person name="Ribeiro J.M.C."/>
        </authorList>
    </citation>
    <scope>NUCLEOTIDE SEQUENCE</scope>
</reference>
<evidence type="ECO:0000313" key="1">
    <source>
        <dbReference type="EMBL" id="JAW15253.1"/>
    </source>
</evidence>
<dbReference type="AlphaFoldDB" id="A0A224Y3L3"/>
<proteinExistence type="predicted"/>
<sequence length="88" mass="9503">MGDTSFFSSSVRVSWLVICSRVTAVPSALTTTPHSPSRSKHCLYPTTAFAPRSSTLSPIFLFTSPLSLKKSVCLASFVDRGVLILSNH</sequence>
<protein>
    <submittedName>
        <fullName evidence="1">Putative secreted protein</fullName>
    </submittedName>
</protein>